<reference evidence="9" key="1">
    <citation type="submission" date="2017-01" db="EMBL/GenBank/DDBJ databases">
        <title>A deep insight into the sialotranscriptome of adult male and female Cluex tarsalis mosquitoes.</title>
        <authorList>
            <person name="Ribeiro J.M."/>
            <person name="Moreira F."/>
            <person name="Bernard K.A."/>
            <person name="Calvo E."/>
        </authorList>
    </citation>
    <scope>NUCLEOTIDE SEQUENCE</scope>
    <source>
        <strain evidence="9">Kern County</strain>
        <tissue evidence="9">Salivary glands</tissue>
    </source>
</reference>
<feature type="compositionally biased region" description="Low complexity" evidence="7">
    <location>
        <begin position="1056"/>
        <end position="1067"/>
    </location>
</feature>
<feature type="domain" description="Telomere-associated protein Rif1 N-terminal" evidence="8">
    <location>
        <begin position="61"/>
        <end position="236"/>
    </location>
</feature>
<feature type="compositionally biased region" description="Basic and acidic residues" evidence="7">
    <location>
        <begin position="903"/>
        <end position="924"/>
    </location>
</feature>
<dbReference type="Pfam" id="PF12231">
    <property type="entry name" value="Rif1_N"/>
    <property type="match status" value="1"/>
</dbReference>
<feature type="region of interest" description="Disordered" evidence="7">
    <location>
        <begin position="1591"/>
        <end position="1662"/>
    </location>
</feature>
<organism evidence="9">
    <name type="scientific">Culex tarsalis</name>
    <name type="common">Encephalitis mosquito</name>
    <dbReference type="NCBI Taxonomy" id="7177"/>
    <lineage>
        <taxon>Eukaryota</taxon>
        <taxon>Metazoa</taxon>
        <taxon>Ecdysozoa</taxon>
        <taxon>Arthropoda</taxon>
        <taxon>Hexapoda</taxon>
        <taxon>Insecta</taxon>
        <taxon>Pterygota</taxon>
        <taxon>Neoptera</taxon>
        <taxon>Endopterygota</taxon>
        <taxon>Diptera</taxon>
        <taxon>Nematocera</taxon>
        <taxon>Culicoidea</taxon>
        <taxon>Culicidae</taxon>
        <taxon>Culicinae</taxon>
        <taxon>Culicini</taxon>
        <taxon>Culex</taxon>
        <taxon>Culex</taxon>
    </lineage>
</organism>
<feature type="compositionally biased region" description="Low complexity" evidence="7">
    <location>
        <begin position="1411"/>
        <end position="1422"/>
    </location>
</feature>
<evidence type="ECO:0000313" key="9">
    <source>
        <dbReference type="EMBL" id="JAV31679.1"/>
    </source>
</evidence>
<evidence type="ECO:0000259" key="8">
    <source>
        <dbReference type="Pfam" id="PF12231"/>
    </source>
</evidence>
<dbReference type="GO" id="GO:0140445">
    <property type="term" value="C:chromosome, telomeric repeat region"/>
    <property type="evidence" value="ECO:0007669"/>
    <property type="project" value="TreeGrafter"/>
</dbReference>
<evidence type="ECO:0000256" key="4">
    <source>
        <dbReference type="ARBA" id="ARBA00022895"/>
    </source>
</evidence>
<feature type="region of interest" description="Disordered" evidence="7">
    <location>
        <begin position="831"/>
        <end position="1438"/>
    </location>
</feature>
<feature type="compositionally biased region" description="Polar residues" evidence="7">
    <location>
        <begin position="1344"/>
        <end position="1357"/>
    </location>
</feature>
<evidence type="ECO:0000256" key="3">
    <source>
        <dbReference type="ARBA" id="ARBA00022454"/>
    </source>
</evidence>
<comment type="subcellular location">
    <subcellularLocation>
        <location evidence="2">Chromosome</location>
        <location evidence="2">Telomere</location>
    </subcellularLocation>
    <subcellularLocation>
        <location evidence="1">Nucleus</location>
    </subcellularLocation>
</comment>
<feature type="compositionally biased region" description="Polar residues" evidence="7">
    <location>
        <begin position="1096"/>
        <end position="1108"/>
    </location>
</feature>
<feature type="compositionally biased region" description="Low complexity" evidence="7">
    <location>
        <begin position="1118"/>
        <end position="1132"/>
    </location>
</feature>
<dbReference type="GO" id="GO:0005634">
    <property type="term" value="C:nucleus"/>
    <property type="evidence" value="ECO:0007669"/>
    <property type="project" value="UniProtKB-SubCell"/>
</dbReference>
<keyword evidence="4" id="KW-0779">Telomere</keyword>
<name>A0A1Q3FVQ3_CULTA</name>
<evidence type="ECO:0000256" key="6">
    <source>
        <dbReference type="ARBA" id="ARBA00023306"/>
    </source>
</evidence>
<feature type="compositionally biased region" description="Pro residues" evidence="7">
    <location>
        <begin position="1608"/>
        <end position="1622"/>
    </location>
</feature>
<evidence type="ECO:0000256" key="1">
    <source>
        <dbReference type="ARBA" id="ARBA00004123"/>
    </source>
</evidence>
<dbReference type="GO" id="GO:0000723">
    <property type="term" value="P:telomere maintenance"/>
    <property type="evidence" value="ECO:0007669"/>
    <property type="project" value="TreeGrafter"/>
</dbReference>
<dbReference type="PANTHER" id="PTHR22928:SF3">
    <property type="entry name" value="TELOMERE-ASSOCIATED PROTEIN RIF1"/>
    <property type="match status" value="1"/>
</dbReference>
<feature type="compositionally biased region" description="Low complexity" evidence="7">
    <location>
        <begin position="1278"/>
        <end position="1298"/>
    </location>
</feature>
<evidence type="ECO:0000256" key="5">
    <source>
        <dbReference type="ARBA" id="ARBA00023242"/>
    </source>
</evidence>
<protein>
    <submittedName>
        <fullName evidence="9">Putative proteoglycan 4</fullName>
    </submittedName>
</protein>
<keyword evidence="6" id="KW-0131">Cell cycle</keyword>
<evidence type="ECO:0000256" key="7">
    <source>
        <dbReference type="SAM" id="MobiDB-lite"/>
    </source>
</evidence>
<feature type="compositionally biased region" description="Pro residues" evidence="7">
    <location>
        <begin position="1645"/>
        <end position="1655"/>
    </location>
</feature>
<dbReference type="InterPro" id="IPR022031">
    <property type="entry name" value="Rif1_N"/>
</dbReference>
<feature type="compositionally biased region" description="Low complexity" evidence="7">
    <location>
        <begin position="1387"/>
        <end position="1401"/>
    </location>
</feature>
<sequence>MTTGTAKLPGHEQYEKVRKALQGRNRSQIDKALEQLVKTCQTATRPDFAGEKVKIDDDQLSFWLNDVLRLLFDWENALTRDLALKASEAINAHLAQTTYLESAAWPALRQQISSTYSNLLEQARGRNDPEWHRKWEVMVRILDKEICQGAAIINAYLAIVESGFRSAELQVREQSFDCWKVLTFIFAKYSQINSPKRVKLICIPLKSSKSKTEMIARRKFEIWWFMVNQLGEELEKFADAVFEPFIYFCFGPSFKTPLCYYFDDSYQEYGTPGKFFDSIKQLSAIALIHMLGPADKVVTESLLQSNGCAASFNLPIPFKPIPAKLFADKLKLLFNSCLECTVLLAQMKDKPYLELNRNLWRNLLARVDREESVSKPEMLAWMHENLTALVKLSILRRDDAMREIAFDTVRMVAETNLMAVTIGQDSPEQLTSNYKLMMPLLLNSELDFPENTSRAILSHWFDLRRYTATPRGYWDMLQKTVQYLSDLDASLLSDPKAAPNLRRMVTQIYRAMAPLLREQINKCPRGDQFEQNFLPAALGFLLYPLEYDRFVHVGDLREDWQAVYGSVVAAGQKGSTRFACAFSEMIKAMTVAKYNAHLGVILEFFRVVLESMPGDFDMAHPPVKTLELFKDLVRKGLVFQNSLIEVAKGVAEFRRLVERMSNKGLLVVIMPIRNVVSELVSGESETLAEEVRSTLKLLADRFVSGKFVTDVRSQPKEVKWNCKMLVGVLLELPAAMQKQWKLAELRKLFDICEGKETPAKPNKASAKKDEFVVIDKVWKFTPDKLTEHQRDRMREKRDDIPALYNDMSQSQDSFVIKPWTPNKVVVLPNAQNAGGAENGTDASSAAMNGEAQQEASVPKEEGSTGVTTTTEKIDKENNNGNVPSGAVDEKEAERSGTNGKKATTVDKRSRVARELDRLKIDAIEGQHLQAGRLARTRRSESLEPSGPPTRRKAVEPKKRELTQSAKAPDSKSRRSTRKSLGPIKQESAPDLTTAVREASPKKERPKSPAERTSPRKSLNFDNVVDREPAAATEAPSTSSPVKAKASNESVDEVIESSQASPGAAAPPIRKFTPRKPKEENVVMAGESPPLEEGGLQSPSKNTRSSTQKLAEMDTEPNTEIPETQTEVVEETPMAVEEKPKVSPSRAAKSPKKEAVEVSPARATRSPRKETVEPVVEVKKSASPARAAKSPKKRSLSPPAPEPTEVAPKSPEKPKEEAALVSPNLSPIRDNLDEKMEPLAKALNRSLVSSPDGEGQDEREADLLNSTLNISPIPEEKNQPSTPSASSGGAAPSQPTSGSGEKRASSRIMDREKGVMPSPTVTRRTRNSPPVIPAAVANLKARAATTPQMTPRSPSTNRIELRGRGAQLINLIRNQQHEGSPKPSTPAPNTSTPKQQTPSTPSDRSLMLRKLATTAASASSPAANQSPEQPKPLDKEKEKEYLVFSKVLPSPQASPAASILKRKYNHDDSGDDESPANKRKRVSFHDPPVSVTKEYIRQEEELGRSPSIIRCLQMSSGAGGMSPSDKAKFLLRRKSKADSLVELAKFTTVEAAPAAEVVAAKDDEEEIGSSPESLDEDFVVNTTDQMEALHVTTDVPEDVEMKEAEEPAPEPAPTPRAPTPPAELPKRTSPRKISPKSEPAVSPKKPASPIPAPPPEQPDDTSIRFPSEEAVLAHVISTYSLDQILERYLAAGKTLQQHKSARLLTRELSTLMSSDAKTKHTVLDELSERHSAEFLDHAVQENSSAMVCARLSLATMTEFVFEALQKMRSKEEEEERTRVLQTVFDQLARMDRPDNSGSGEFAAMRDAFVRRVVHGKSKAEIMDLLEGYFGSRTKVEQVGSGSGSSST</sequence>
<keyword evidence="5" id="KW-0539">Nucleus</keyword>
<feature type="compositionally biased region" description="Basic and acidic residues" evidence="7">
    <location>
        <begin position="1299"/>
        <end position="1313"/>
    </location>
</feature>
<feature type="compositionally biased region" description="Basic and acidic residues" evidence="7">
    <location>
        <begin position="952"/>
        <end position="961"/>
    </location>
</feature>
<accession>A0A1Q3FVQ3</accession>
<evidence type="ECO:0000256" key="2">
    <source>
        <dbReference type="ARBA" id="ARBA00004574"/>
    </source>
</evidence>
<feature type="compositionally biased region" description="Polar residues" evidence="7">
    <location>
        <begin position="840"/>
        <end position="855"/>
    </location>
</feature>
<feature type="compositionally biased region" description="Low complexity" evidence="7">
    <location>
        <begin position="1029"/>
        <end position="1040"/>
    </location>
</feature>
<keyword evidence="3" id="KW-0158">Chromosome</keyword>
<dbReference type="PANTHER" id="PTHR22928">
    <property type="entry name" value="TELOMERE-ASSOCIATED PROTEIN RIF1"/>
    <property type="match status" value="1"/>
</dbReference>
<feature type="region of interest" description="Disordered" evidence="7">
    <location>
        <begin position="1463"/>
        <end position="1498"/>
    </location>
</feature>
<feature type="compositionally biased region" description="Basic and acidic residues" evidence="7">
    <location>
        <begin position="1166"/>
        <end position="1179"/>
    </location>
</feature>
<feature type="compositionally biased region" description="Low complexity" evidence="7">
    <location>
        <begin position="1635"/>
        <end position="1644"/>
    </location>
</feature>
<feature type="compositionally biased region" description="Basic and acidic residues" evidence="7">
    <location>
        <begin position="998"/>
        <end position="1013"/>
    </location>
</feature>
<proteinExistence type="predicted"/>
<dbReference type="EMBL" id="GFDL01003366">
    <property type="protein sequence ID" value="JAV31679.1"/>
    <property type="molecule type" value="Transcribed_RNA"/>
</dbReference>